<proteinExistence type="predicted"/>
<sequence>MSIRGHYCLVQFQCDVWVIHFSTLKQ</sequence>
<accession>A0A0E9SAH8</accession>
<dbReference type="AlphaFoldDB" id="A0A0E9SAH8"/>
<organism evidence="1">
    <name type="scientific">Anguilla anguilla</name>
    <name type="common">European freshwater eel</name>
    <name type="synonym">Muraena anguilla</name>
    <dbReference type="NCBI Taxonomy" id="7936"/>
    <lineage>
        <taxon>Eukaryota</taxon>
        <taxon>Metazoa</taxon>
        <taxon>Chordata</taxon>
        <taxon>Craniata</taxon>
        <taxon>Vertebrata</taxon>
        <taxon>Euteleostomi</taxon>
        <taxon>Actinopterygii</taxon>
        <taxon>Neopterygii</taxon>
        <taxon>Teleostei</taxon>
        <taxon>Anguilliformes</taxon>
        <taxon>Anguillidae</taxon>
        <taxon>Anguilla</taxon>
    </lineage>
</organism>
<reference evidence="1" key="1">
    <citation type="submission" date="2014-11" db="EMBL/GenBank/DDBJ databases">
        <authorList>
            <person name="Amaro Gonzalez C."/>
        </authorList>
    </citation>
    <scope>NUCLEOTIDE SEQUENCE</scope>
</reference>
<protein>
    <submittedName>
        <fullName evidence="1">Uncharacterized protein</fullName>
    </submittedName>
</protein>
<name>A0A0E9SAH8_ANGAN</name>
<dbReference type="EMBL" id="GBXM01070321">
    <property type="protein sequence ID" value="JAH38256.1"/>
    <property type="molecule type" value="Transcribed_RNA"/>
</dbReference>
<reference evidence="1" key="2">
    <citation type="journal article" date="2015" name="Fish Shellfish Immunol.">
        <title>Early steps in the European eel (Anguilla anguilla)-Vibrio vulnificus interaction in the gills: Role of the RtxA13 toxin.</title>
        <authorList>
            <person name="Callol A."/>
            <person name="Pajuelo D."/>
            <person name="Ebbesson L."/>
            <person name="Teles M."/>
            <person name="MacKenzie S."/>
            <person name="Amaro C."/>
        </authorList>
    </citation>
    <scope>NUCLEOTIDE SEQUENCE</scope>
</reference>
<evidence type="ECO:0000313" key="1">
    <source>
        <dbReference type="EMBL" id="JAH38256.1"/>
    </source>
</evidence>